<keyword evidence="4" id="KW-1185">Reference proteome</keyword>
<evidence type="ECO:0000259" key="2">
    <source>
        <dbReference type="Pfam" id="PF07589"/>
    </source>
</evidence>
<dbReference type="InterPro" id="IPR008979">
    <property type="entry name" value="Galactose-bd-like_sf"/>
</dbReference>
<dbReference type="Pfam" id="PF07589">
    <property type="entry name" value="PEP-CTERM"/>
    <property type="match status" value="1"/>
</dbReference>
<dbReference type="SUPFAM" id="SSF49785">
    <property type="entry name" value="Galactose-binding domain-like"/>
    <property type="match status" value="1"/>
</dbReference>
<feature type="domain" description="Ice-binding protein C-terminal" evidence="2">
    <location>
        <begin position="166"/>
        <end position="189"/>
    </location>
</feature>
<name>A0A7C9GND2_9SPHN</name>
<proteinExistence type="predicted"/>
<evidence type="ECO:0000313" key="3">
    <source>
        <dbReference type="EMBL" id="MQT16173.1"/>
    </source>
</evidence>
<dbReference type="Proteomes" id="UP000481327">
    <property type="component" value="Unassembled WGS sequence"/>
</dbReference>
<accession>A0A7C9GND2</accession>
<organism evidence="3 4">
    <name type="scientific">Sandarakinorhabdus fusca</name>
    <dbReference type="NCBI Taxonomy" id="1439888"/>
    <lineage>
        <taxon>Bacteria</taxon>
        <taxon>Pseudomonadati</taxon>
        <taxon>Pseudomonadota</taxon>
        <taxon>Alphaproteobacteria</taxon>
        <taxon>Sphingomonadales</taxon>
        <taxon>Sphingosinicellaceae</taxon>
        <taxon>Sandarakinorhabdus</taxon>
    </lineage>
</organism>
<dbReference type="AlphaFoldDB" id="A0A7C9GND2"/>
<dbReference type="OrthoDB" id="7571274at2"/>
<reference evidence="3 4" key="1">
    <citation type="submission" date="2019-09" db="EMBL/GenBank/DDBJ databases">
        <title>Polymorphobacter sp. isolated from a lake in China.</title>
        <authorList>
            <person name="Liu Z."/>
        </authorList>
    </citation>
    <scope>NUCLEOTIDE SEQUENCE [LARGE SCALE GENOMIC DNA]</scope>
    <source>
        <strain evidence="3 4">D40P</strain>
    </source>
</reference>
<sequence length="194" mass="19451">MASAILSLFASGTPVAAASVIGATTIRITNLVPTWLQVGEVQAFAAGSGVNVALASNGATAAGSGNYSAQSTPDKAIDGLAPVLFPDIYHSDSAAASEFLEITLLAPTDLASLAIFGRTDSNSDRDLFGISIFGASGQTLFTGQLDNRALNGGGNTLTFDVGAPGVPEPTTWAMLIAGSGLTGAAMRRRAAFAA</sequence>
<dbReference type="InterPro" id="IPR013424">
    <property type="entry name" value="Ice-binding_C"/>
</dbReference>
<evidence type="ECO:0000313" key="4">
    <source>
        <dbReference type="Proteomes" id="UP000481327"/>
    </source>
</evidence>
<dbReference type="NCBIfam" id="NF035944">
    <property type="entry name" value="PEPxxWA-CTERM"/>
    <property type="match status" value="1"/>
</dbReference>
<comment type="caution">
    <text evidence="3">The sequence shown here is derived from an EMBL/GenBank/DDBJ whole genome shotgun (WGS) entry which is preliminary data.</text>
</comment>
<dbReference type="EMBL" id="WIOL01000001">
    <property type="protein sequence ID" value="MQT16173.1"/>
    <property type="molecule type" value="Genomic_DNA"/>
</dbReference>
<dbReference type="NCBIfam" id="TIGR02595">
    <property type="entry name" value="PEP_CTERM"/>
    <property type="match status" value="1"/>
</dbReference>
<keyword evidence="1" id="KW-0732">Signal</keyword>
<feature type="signal peptide" evidence="1">
    <location>
        <begin position="1"/>
        <end position="17"/>
    </location>
</feature>
<feature type="chain" id="PRO_5028963660" evidence="1">
    <location>
        <begin position="18"/>
        <end position="194"/>
    </location>
</feature>
<protein>
    <submittedName>
        <fullName evidence="3">PEPxxWA-CTERM sorting domain-containing protein</fullName>
    </submittedName>
</protein>
<gene>
    <name evidence="3" type="ORF">F3168_02725</name>
</gene>
<evidence type="ECO:0000256" key="1">
    <source>
        <dbReference type="SAM" id="SignalP"/>
    </source>
</evidence>